<keyword evidence="9" id="KW-1185">Reference proteome</keyword>
<feature type="DNA-binding region" description="OmpR/PhoB-type" evidence="6">
    <location>
        <begin position="6"/>
        <end position="121"/>
    </location>
</feature>
<dbReference type="SMART" id="SM01043">
    <property type="entry name" value="BTAD"/>
    <property type="match status" value="1"/>
</dbReference>
<dbReference type="Gene3D" id="1.25.40.10">
    <property type="entry name" value="Tetratricopeptide repeat domain"/>
    <property type="match status" value="1"/>
</dbReference>
<evidence type="ECO:0000256" key="3">
    <source>
        <dbReference type="ARBA" id="ARBA00023015"/>
    </source>
</evidence>
<keyword evidence="3" id="KW-0805">Transcription regulation</keyword>
<dbReference type="InterPro" id="IPR051677">
    <property type="entry name" value="AfsR-DnrI-RedD_regulator"/>
</dbReference>
<gene>
    <name evidence="8" type="ORF">EEJ42_05310</name>
</gene>
<dbReference type="Proteomes" id="UP000275401">
    <property type="component" value="Unassembled WGS sequence"/>
</dbReference>
<evidence type="ECO:0000256" key="5">
    <source>
        <dbReference type="ARBA" id="ARBA00023163"/>
    </source>
</evidence>
<dbReference type="EMBL" id="RIBZ01000068">
    <property type="protein sequence ID" value="RNG34571.1"/>
    <property type="molecule type" value="Genomic_DNA"/>
</dbReference>
<feature type="domain" description="OmpR/PhoB-type" evidence="7">
    <location>
        <begin position="6"/>
        <end position="121"/>
    </location>
</feature>
<accession>A0A3M8X0U0</accession>
<evidence type="ECO:0000313" key="8">
    <source>
        <dbReference type="EMBL" id="RNG34571.1"/>
    </source>
</evidence>
<dbReference type="InterPro" id="IPR005158">
    <property type="entry name" value="BTAD"/>
</dbReference>
<evidence type="ECO:0000259" key="7">
    <source>
        <dbReference type="PROSITE" id="PS51755"/>
    </source>
</evidence>
<dbReference type="PANTHER" id="PTHR35807:SF1">
    <property type="entry name" value="TRANSCRIPTIONAL REGULATOR REDD"/>
    <property type="match status" value="1"/>
</dbReference>
<keyword evidence="5" id="KW-0804">Transcription</keyword>
<evidence type="ECO:0000256" key="4">
    <source>
        <dbReference type="ARBA" id="ARBA00023125"/>
    </source>
</evidence>
<dbReference type="CDD" id="cd15831">
    <property type="entry name" value="BTAD"/>
    <property type="match status" value="1"/>
</dbReference>
<sequence length="279" mass="30621">MIKHCTICNGRGSWMGNSKGKSVQVLGMLRFADDGEVESLALAHKPRTVLAMLVAHPDQVVSLPSLVRELWGDRPPASALRVVQTYILQARKALSQATRLPIKVIIEEALTTHAGGYMFSESFARLDYRIYQGLVDSGRKALANGDLSAGVSHLGDALGIWRGSAFADVVVGRMLESRRRQYEESRLGALETLAEAKIEIGRHLEVTADLAALTAEYPYHEGLHSQYMRALEKAGRRAQALEVFHRLRVGLVSELGIEPGHTISRLQYSILNSSPVNGI</sequence>
<organism evidence="8 9">
    <name type="scientific">Streptomyces botrytidirepellens</name>
    <dbReference type="NCBI Taxonomy" id="2486417"/>
    <lineage>
        <taxon>Bacteria</taxon>
        <taxon>Bacillati</taxon>
        <taxon>Actinomycetota</taxon>
        <taxon>Actinomycetes</taxon>
        <taxon>Kitasatosporales</taxon>
        <taxon>Streptomycetaceae</taxon>
        <taxon>Streptomyces</taxon>
    </lineage>
</organism>
<keyword evidence="4 6" id="KW-0238">DNA-binding</keyword>
<evidence type="ECO:0000256" key="1">
    <source>
        <dbReference type="ARBA" id="ARBA00005820"/>
    </source>
</evidence>
<comment type="caution">
    <text evidence="8">The sequence shown here is derived from an EMBL/GenBank/DDBJ whole genome shotgun (WGS) entry which is preliminary data.</text>
</comment>
<dbReference type="GO" id="GO:0003677">
    <property type="term" value="F:DNA binding"/>
    <property type="evidence" value="ECO:0007669"/>
    <property type="project" value="UniProtKB-UniRule"/>
</dbReference>
<dbReference type="SUPFAM" id="SSF48452">
    <property type="entry name" value="TPR-like"/>
    <property type="match status" value="1"/>
</dbReference>
<name>A0A3M8X0U0_9ACTN</name>
<dbReference type="InterPro" id="IPR011990">
    <property type="entry name" value="TPR-like_helical_dom_sf"/>
</dbReference>
<dbReference type="Gene3D" id="1.10.10.10">
    <property type="entry name" value="Winged helix-like DNA-binding domain superfamily/Winged helix DNA-binding domain"/>
    <property type="match status" value="1"/>
</dbReference>
<dbReference type="SUPFAM" id="SSF46894">
    <property type="entry name" value="C-terminal effector domain of the bipartite response regulators"/>
    <property type="match status" value="1"/>
</dbReference>
<keyword evidence="2" id="KW-0902">Two-component regulatory system</keyword>
<dbReference type="InterPro" id="IPR036388">
    <property type="entry name" value="WH-like_DNA-bd_sf"/>
</dbReference>
<evidence type="ECO:0000313" key="9">
    <source>
        <dbReference type="Proteomes" id="UP000275401"/>
    </source>
</evidence>
<protein>
    <submittedName>
        <fullName evidence="8">Transcriptional regulator</fullName>
    </submittedName>
</protein>
<reference evidence="8 9" key="1">
    <citation type="submission" date="2018-11" db="EMBL/GenBank/DDBJ databases">
        <title>The Potential of Streptomyces as Biocontrol Agents against the Tomato grey mould, Botrytis cinerea (Gray mold) Frontiers in Microbiology.</title>
        <authorList>
            <person name="Li D."/>
        </authorList>
    </citation>
    <scope>NUCLEOTIDE SEQUENCE [LARGE SCALE GENOMIC DNA]</scope>
    <source>
        <strain evidence="8 9">NEAU-LD23</strain>
    </source>
</reference>
<comment type="similarity">
    <text evidence="1">Belongs to the AfsR/DnrI/RedD regulatory family.</text>
</comment>
<dbReference type="InterPro" id="IPR001867">
    <property type="entry name" value="OmpR/PhoB-type_DNA-bd"/>
</dbReference>
<dbReference type="Pfam" id="PF03704">
    <property type="entry name" value="BTAD"/>
    <property type="match status" value="1"/>
</dbReference>
<proteinExistence type="inferred from homology"/>
<evidence type="ECO:0000256" key="2">
    <source>
        <dbReference type="ARBA" id="ARBA00023012"/>
    </source>
</evidence>
<dbReference type="PANTHER" id="PTHR35807">
    <property type="entry name" value="TRANSCRIPTIONAL REGULATOR REDD-RELATED"/>
    <property type="match status" value="1"/>
</dbReference>
<dbReference type="InterPro" id="IPR016032">
    <property type="entry name" value="Sig_transdc_resp-reg_C-effctor"/>
</dbReference>
<dbReference type="Pfam" id="PF00486">
    <property type="entry name" value="Trans_reg_C"/>
    <property type="match status" value="1"/>
</dbReference>
<dbReference type="SMART" id="SM00862">
    <property type="entry name" value="Trans_reg_C"/>
    <property type="match status" value="1"/>
</dbReference>
<dbReference type="AlphaFoldDB" id="A0A3M8X0U0"/>
<evidence type="ECO:0000256" key="6">
    <source>
        <dbReference type="PROSITE-ProRule" id="PRU01091"/>
    </source>
</evidence>
<dbReference type="GO" id="GO:0000160">
    <property type="term" value="P:phosphorelay signal transduction system"/>
    <property type="evidence" value="ECO:0007669"/>
    <property type="project" value="UniProtKB-KW"/>
</dbReference>
<dbReference type="PROSITE" id="PS51755">
    <property type="entry name" value="OMPR_PHOB"/>
    <property type="match status" value="1"/>
</dbReference>
<dbReference type="GO" id="GO:0006355">
    <property type="term" value="P:regulation of DNA-templated transcription"/>
    <property type="evidence" value="ECO:0007669"/>
    <property type="project" value="InterPro"/>
</dbReference>